<evidence type="ECO:0000313" key="6">
    <source>
        <dbReference type="Proteomes" id="UP000784294"/>
    </source>
</evidence>
<keyword evidence="2 3" id="KW-0413">Isomerase</keyword>
<dbReference type="InterPro" id="IPR029000">
    <property type="entry name" value="Cyclophilin-like_dom_sf"/>
</dbReference>
<dbReference type="PANTHER" id="PTHR11071">
    <property type="entry name" value="PEPTIDYL-PROLYL CIS-TRANS ISOMERASE"/>
    <property type="match status" value="1"/>
</dbReference>
<protein>
    <recommendedName>
        <fullName evidence="3">Peptidyl-prolyl cis-trans isomerase</fullName>
        <shortName evidence="3">PPIase</shortName>
        <ecNumber evidence="3">5.2.1.8</ecNumber>
    </recommendedName>
</protein>
<dbReference type="PROSITE" id="PS00170">
    <property type="entry name" value="CSA_PPIASE_1"/>
    <property type="match status" value="1"/>
</dbReference>
<dbReference type="Gene3D" id="2.40.100.10">
    <property type="entry name" value="Cyclophilin-like"/>
    <property type="match status" value="1"/>
</dbReference>
<dbReference type="GO" id="GO:0003755">
    <property type="term" value="F:peptidyl-prolyl cis-trans isomerase activity"/>
    <property type="evidence" value="ECO:0007669"/>
    <property type="project" value="UniProtKB-UniRule"/>
</dbReference>
<sequence length="117" mass="12702">MGGLSLNFLATFAPRHVKILKSSVKVPISFHYNVELGMCGIGLKTGKPLHYQGSVFHRVIKGFMIQGGDFSNSDGTGGESIYGGTFLDENLSTTHDRPFLLSMANRGPNTNGSQFFM</sequence>
<dbReference type="Pfam" id="PF00160">
    <property type="entry name" value="Pro_isomerase"/>
    <property type="match status" value="1"/>
</dbReference>
<evidence type="ECO:0000313" key="5">
    <source>
        <dbReference type="EMBL" id="VEL19326.1"/>
    </source>
</evidence>
<comment type="similarity">
    <text evidence="3">Belongs to the cyclophilin-type PPIase family.</text>
</comment>
<comment type="function">
    <text evidence="3">PPIases accelerate the folding of proteins. It catalyzes the cis-trans isomerization of proline imidic peptide bonds in oligopeptides.</text>
</comment>
<dbReference type="PROSITE" id="PS50072">
    <property type="entry name" value="CSA_PPIASE_2"/>
    <property type="match status" value="1"/>
</dbReference>
<gene>
    <name evidence="5" type="ORF">PXEA_LOCUS12766</name>
</gene>
<dbReference type="GO" id="GO:0006457">
    <property type="term" value="P:protein folding"/>
    <property type="evidence" value="ECO:0007669"/>
    <property type="project" value="InterPro"/>
</dbReference>
<dbReference type="AlphaFoldDB" id="A0A448WST0"/>
<dbReference type="InterPro" id="IPR002130">
    <property type="entry name" value="Cyclophilin-type_PPIase_dom"/>
</dbReference>
<dbReference type="EC" id="5.2.1.8" evidence="3"/>
<keyword evidence="1 3" id="KW-0697">Rotamase</keyword>
<dbReference type="OrthoDB" id="193499at2759"/>
<dbReference type="GO" id="GO:0005737">
    <property type="term" value="C:cytoplasm"/>
    <property type="evidence" value="ECO:0007669"/>
    <property type="project" value="TreeGrafter"/>
</dbReference>
<name>A0A448WST0_9PLAT</name>
<proteinExistence type="inferred from homology"/>
<evidence type="ECO:0000256" key="1">
    <source>
        <dbReference type="ARBA" id="ARBA00023110"/>
    </source>
</evidence>
<reference evidence="5" key="1">
    <citation type="submission" date="2018-11" db="EMBL/GenBank/DDBJ databases">
        <authorList>
            <consortium name="Pathogen Informatics"/>
        </authorList>
    </citation>
    <scope>NUCLEOTIDE SEQUENCE</scope>
</reference>
<dbReference type="GO" id="GO:0016018">
    <property type="term" value="F:cyclosporin A binding"/>
    <property type="evidence" value="ECO:0007669"/>
    <property type="project" value="TreeGrafter"/>
</dbReference>
<dbReference type="EMBL" id="CAAALY010041084">
    <property type="protein sequence ID" value="VEL19326.1"/>
    <property type="molecule type" value="Genomic_DNA"/>
</dbReference>
<comment type="catalytic activity">
    <reaction evidence="3">
        <text>[protein]-peptidylproline (omega=180) = [protein]-peptidylproline (omega=0)</text>
        <dbReference type="Rhea" id="RHEA:16237"/>
        <dbReference type="Rhea" id="RHEA-COMP:10747"/>
        <dbReference type="Rhea" id="RHEA-COMP:10748"/>
        <dbReference type="ChEBI" id="CHEBI:83833"/>
        <dbReference type="ChEBI" id="CHEBI:83834"/>
        <dbReference type="EC" id="5.2.1.8"/>
    </reaction>
</comment>
<dbReference type="SUPFAM" id="SSF50891">
    <property type="entry name" value="Cyclophilin-like"/>
    <property type="match status" value="1"/>
</dbReference>
<accession>A0A448WST0</accession>
<feature type="domain" description="PPIase cyclophilin-type" evidence="4">
    <location>
        <begin position="1"/>
        <end position="117"/>
    </location>
</feature>
<evidence type="ECO:0000256" key="2">
    <source>
        <dbReference type="ARBA" id="ARBA00023235"/>
    </source>
</evidence>
<organism evidence="5 6">
    <name type="scientific">Protopolystoma xenopodis</name>
    <dbReference type="NCBI Taxonomy" id="117903"/>
    <lineage>
        <taxon>Eukaryota</taxon>
        <taxon>Metazoa</taxon>
        <taxon>Spiralia</taxon>
        <taxon>Lophotrochozoa</taxon>
        <taxon>Platyhelminthes</taxon>
        <taxon>Monogenea</taxon>
        <taxon>Polyopisthocotylea</taxon>
        <taxon>Polystomatidea</taxon>
        <taxon>Polystomatidae</taxon>
        <taxon>Protopolystoma</taxon>
    </lineage>
</organism>
<evidence type="ECO:0000256" key="3">
    <source>
        <dbReference type="RuleBase" id="RU363019"/>
    </source>
</evidence>
<dbReference type="PRINTS" id="PR00153">
    <property type="entry name" value="CSAPPISMRASE"/>
</dbReference>
<dbReference type="PANTHER" id="PTHR11071:SF561">
    <property type="entry name" value="PEPTIDYL-PROLYL CIS-TRANS ISOMERASE D-RELATED"/>
    <property type="match status" value="1"/>
</dbReference>
<evidence type="ECO:0000259" key="4">
    <source>
        <dbReference type="PROSITE" id="PS50072"/>
    </source>
</evidence>
<comment type="caution">
    <text evidence="5">The sequence shown here is derived from an EMBL/GenBank/DDBJ whole genome shotgun (WGS) entry which is preliminary data.</text>
</comment>
<keyword evidence="6" id="KW-1185">Reference proteome</keyword>
<dbReference type="InterPro" id="IPR020892">
    <property type="entry name" value="Cyclophilin-type_PPIase_CS"/>
</dbReference>
<dbReference type="Proteomes" id="UP000784294">
    <property type="component" value="Unassembled WGS sequence"/>
</dbReference>